<dbReference type="Proteomes" id="UP000186917">
    <property type="component" value="Unassembled WGS sequence"/>
</dbReference>
<dbReference type="AlphaFoldDB" id="A0A173MD80"/>
<dbReference type="KEGG" id="fln:FLA_1473"/>
<protein>
    <submittedName>
        <fullName evidence="1">Uncharacterized protein</fullName>
    </submittedName>
</protein>
<gene>
    <name evidence="1" type="ORF">SAMN05421788_10582</name>
</gene>
<evidence type="ECO:0000313" key="2">
    <source>
        <dbReference type="Proteomes" id="UP000186917"/>
    </source>
</evidence>
<reference evidence="2" key="1">
    <citation type="submission" date="2017-01" db="EMBL/GenBank/DDBJ databases">
        <authorList>
            <person name="Varghese N."/>
            <person name="Submissions S."/>
        </authorList>
    </citation>
    <scope>NUCLEOTIDE SEQUENCE [LARGE SCALE GENOMIC DNA]</scope>
    <source>
        <strain evidence="2">DSM 21054</strain>
    </source>
</reference>
<keyword evidence="2" id="KW-1185">Reference proteome</keyword>
<name>A0A173MD80_9BACT</name>
<proteinExistence type="predicted"/>
<dbReference type="RefSeq" id="WP_076379936.1">
    <property type="nucleotide sequence ID" value="NZ_AP017422.1"/>
</dbReference>
<dbReference type="EMBL" id="FTOR01000005">
    <property type="protein sequence ID" value="SIT20959.1"/>
    <property type="molecule type" value="Genomic_DNA"/>
</dbReference>
<accession>A0A173MD80</accession>
<evidence type="ECO:0000313" key="1">
    <source>
        <dbReference type="EMBL" id="SIT20959.1"/>
    </source>
</evidence>
<organism evidence="1 2">
    <name type="scientific">Filimonas lacunae</name>
    <dbReference type="NCBI Taxonomy" id="477680"/>
    <lineage>
        <taxon>Bacteria</taxon>
        <taxon>Pseudomonadati</taxon>
        <taxon>Bacteroidota</taxon>
        <taxon>Chitinophagia</taxon>
        <taxon>Chitinophagales</taxon>
        <taxon>Chitinophagaceae</taxon>
        <taxon>Filimonas</taxon>
    </lineage>
</organism>
<sequence length="118" mass="13822">MNTFYTYHLRPGYGSDKLLLEFFINNPDSGFEKDLLDTLQEIRPNIEHVDDMWMNDEILLTISCDKGTFLYSKDIWGFAFIMAEQNQPCIIAIDAILNKSPLFQKEEVDYAIYKTPRN</sequence>